<evidence type="ECO:0000313" key="3">
    <source>
        <dbReference type="Proteomes" id="UP001341840"/>
    </source>
</evidence>
<sequence>MLFVGSPGGEDLRMTIYLYNAVSRQFGLAQAIPSPYHPQRAQPLDVKASSTEELLNFQKDNAVRKSIFHLFSVETCMLTTQSFGSWWKAYYSAIKFPLSTCYKRITKTLVMHQVQRASNNQKTKKKLEPVDVTSNSDGGDTKDTSSTTESNEKQGELGQSSTVYLSQAVKQLTPAVDVEPITSTIIVDDLLSNLEVLSEAYACSMDANKEIVVKTSSITQFHSLINQSLDDSSASTTFDMSTLHSFGKKIIVDILSKPLSTLATDQVFKSQFADIIQIFMNTSQPETIRQLLARSQKFHNDLDVKFLES</sequence>
<comment type="caution">
    <text evidence="2">The sequence shown here is derived from an EMBL/GenBank/DDBJ whole genome shotgun (WGS) entry which is preliminary data.</text>
</comment>
<name>A0ABU6ZT29_9FABA</name>
<accession>A0ABU6ZT29</accession>
<keyword evidence="3" id="KW-1185">Reference proteome</keyword>
<evidence type="ECO:0000313" key="2">
    <source>
        <dbReference type="EMBL" id="MED6225144.1"/>
    </source>
</evidence>
<gene>
    <name evidence="2" type="ORF">PIB30_090829</name>
</gene>
<organism evidence="2 3">
    <name type="scientific">Stylosanthes scabra</name>
    <dbReference type="NCBI Taxonomy" id="79078"/>
    <lineage>
        <taxon>Eukaryota</taxon>
        <taxon>Viridiplantae</taxon>
        <taxon>Streptophyta</taxon>
        <taxon>Embryophyta</taxon>
        <taxon>Tracheophyta</taxon>
        <taxon>Spermatophyta</taxon>
        <taxon>Magnoliopsida</taxon>
        <taxon>eudicotyledons</taxon>
        <taxon>Gunneridae</taxon>
        <taxon>Pentapetalae</taxon>
        <taxon>rosids</taxon>
        <taxon>fabids</taxon>
        <taxon>Fabales</taxon>
        <taxon>Fabaceae</taxon>
        <taxon>Papilionoideae</taxon>
        <taxon>50 kb inversion clade</taxon>
        <taxon>dalbergioids sensu lato</taxon>
        <taxon>Dalbergieae</taxon>
        <taxon>Pterocarpus clade</taxon>
        <taxon>Stylosanthes</taxon>
    </lineage>
</organism>
<dbReference type="EMBL" id="JASCZI010273638">
    <property type="protein sequence ID" value="MED6225144.1"/>
    <property type="molecule type" value="Genomic_DNA"/>
</dbReference>
<dbReference type="Proteomes" id="UP001341840">
    <property type="component" value="Unassembled WGS sequence"/>
</dbReference>
<proteinExistence type="predicted"/>
<protein>
    <submittedName>
        <fullName evidence="2">Uncharacterized protein</fullName>
    </submittedName>
</protein>
<feature type="region of interest" description="Disordered" evidence="1">
    <location>
        <begin position="118"/>
        <end position="159"/>
    </location>
</feature>
<feature type="compositionally biased region" description="Low complexity" evidence="1">
    <location>
        <begin position="133"/>
        <end position="149"/>
    </location>
</feature>
<reference evidence="2 3" key="1">
    <citation type="journal article" date="2023" name="Plants (Basel)">
        <title>Bridging the Gap: Combining Genomics and Transcriptomics Approaches to Understand Stylosanthes scabra, an Orphan Legume from the Brazilian Caatinga.</title>
        <authorList>
            <person name="Ferreira-Neto J.R.C."/>
            <person name="da Silva M.D."/>
            <person name="Binneck E."/>
            <person name="de Melo N.F."/>
            <person name="da Silva R.H."/>
            <person name="de Melo A.L.T.M."/>
            <person name="Pandolfi V."/>
            <person name="Bustamante F.O."/>
            <person name="Brasileiro-Vidal A.C."/>
            <person name="Benko-Iseppon A.M."/>
        </authorList>
    </citation>
    <scope>NUCLEOTIDE SEQUENCE [LARGE SCALE GENOMIC DNA]</scope>
    <source>
        <tissue evidence="2">Leaves</tissue>
    </source>
</reference>
<evidence type="ECO:0000256" key="1">
    <source>
        <dbReference type="SAM" id="MobiDB-lite"/>
    </source>
</evidence>